<accession>A0A151WIM7</accession>
<keyword evidence="1" id="KW-1133">Transmembrane helix</keyword>
<proteinExistence type="predicted"/>
<keyword evidence="1" id="KW-0472">Membrane</keyword>
<organism evidence="2 3">
    <name type="scientific">Mycetomoellerius zeteki</name>
    <dbReference type="NCBI Taxonomy" id="64791"/>
    <lineage>
        <taxon>Eukaryota</taxon>
        <taxon>Metazoa</taxon>
        <taxon>Ecdysozoa</taxon>
        <taxon>Arthropoda</taxon>
        <taxon>Hexapoda</taxon>
        <taxon>Insecta</taxon>
        <taxon>Pterygota</taxon>
        <taxon>Neoptera</taxon>
        <taxon>Endopterygota</taxon>
        <taxon>Hymenoptera</taxon>
        <taxon>Apocrita</taxon>
        <taxon>Aculeata</taxon>
        <taxon>Formicoidea</taxon>
        <taxon>Formicidae</taxon>
        <taxon>Myrmicinae</taxon>
        <taxon>Mycetomoellerius</taxon>
    </lineage>
</organism>
<keyword evidence="1" id="KW-0812">Transmembrane</keyword>
<protein>
    <submittedName>
        <fullName evidence="2">Uncharacterized protein</fullName>
    </submittedName>
</protein>
<reference evidence="2 3" key="1">
    <citation type="submission" date="2015-09" db="EMBL/GenBank/DDBJ databases">
        <title>Trachymyrmex zeteki WGS genome.</title>
        <authorList>
            <person name="Nygaard S."/>
            <person name="Hu H."/>
            <person name="Boomsma J."/>
            <person name="Zhang G."/>
        </authorList>
    </citation>
    <scope>NUCLEOTIDE SEQUENCE [LARGE SCALE GENOMIC DNA]</scope>
    <source>
        <strain evidence="2">Tzet28-1</strain>
        <tissue evidence="2">Whole body</tissue>
    </source>
</reference>
<keyword evidence="3" id="KW-1185">Reference proteome</keyword>
<dbReference type="AlphaFoldDB" id="A0A151WIM7"/>
<dbReference type="EMBL" id="KQ983087">
    <property type="protein sequence ID" value="KYQ47698.1"/>
    <property type="molecule type" value="Genomic_DNA"/>
</dbReference>
<evidence type="ECO:0000313" key="3">
    <source>
        <dbReference type="Proteomes" id="UP000075809"/>
    </source>
</evidence>
<dbReference type="Proteomes" id="UP000075809">
    <property type="component" value="Unassembled WGS sequence"/>
</dbReference>
<sequence>MQLDERVLSSCDVTGLVKNASSLCTFFFSTRDTSSALVGSEINAATFHDAIMTLQFLQLMLRRFARLNFVLAFIAAQTAVTAALSPRVVSFATMRFRAFSASNLSAVCRFASSLLCEYAISCSRYAVSNGLIPRSPLVNRFSKRVPGPQNWYPGICSSKGNAFIARFNKPLDDIRHNSLSEAPVRRYAFDDSANCSAASTESIVVPPNRLILCSGSLSHNTSIKFSNSRSSIIFGIYSNFFYVKLCRSSDMMRNILITERFHSTHPYK</sequence>
<name>A0A151WIM7_9HYME</name>
<evidence type="ECO:0000313" key="2">
    <source>
        <dbReference type="EMBL" id="KYQ47698.1"/>
    </source>
</evidence>
<gene>
    <name evidence="2" type="ORF">ALC60_13275</name>
</gene>
<evidence type="ECO:0000256" key="1">
    <source>
        <dbReference type="SAM" id="Phobius"/>
    </source>
</evidence>
<feature type="transmembrane region" description="Helical" evidence="1">
    <location>
        <begin position="64"/>
        <end position="84"/>
    </location>
</feature>